<dbReference type="OrthoDB" id="5666689at2"/>
<dbReference type="Gene3D" id="3.40.1350.120">
    <property type="match status" value="1"/>
</dbReference>
<dbReference type="Proteomes" id="UP000229897">
    <property type="component" value="Chromosome"/>
</dbReference>
<feature type="region of interest" description="Disordered" evidence="1">
    <location>
        <begin position="4791"/>
        <end position="4810"/>
    </location>
</feature>
<evidence type="ECO:0000313" key="5">
    <source>
        <dbReference type="Proteomes" id="UP000229897"/>
    </source>
</evidence>
<dbReference type="Pfam" id="PF05860">
    <property type="entry name" value="TPS"/>
    <property type="match status" value="1"/>
</dbReference>
<feature type="domain" description="Filamentous haemagglutinin FhaB/tRNA nuclease CdiA-like TPS" evidence="3">
    <location>
        <begin position="86"/>
        <end position="207"/>
    </location>
</feature>
<dbReference type="RefSeq" id="WP_099877613.1">
    <property type="nucleotide sequence ID" value="NZ_CP024608.1"/>
</dbReference>
<proteinExistence type="predicted"/>
<dbReference type="InterPro" id="IPR025157">
    <property type="entry name" value="Hemagglutinin_rpt"/>
</dbReference>
<dbReference type="NCBIfam" id="TIGR01731">
    <property type="entry name" value="fil_hemag_20aa"/>
    <property type="match status" value="48"/>
</dbReference>
<dbReference type="SMART" id="SM00306">
    <property type="entry name" value="HintN"/>
    <property type="match status" value="1"/>
</dbReference>
<feature type="compositionally biased region" description="Polar residues" evidence="1">
    <location>
        <begin position="4188"/>
        <end position="4199"/>
    </location>
</feature>
<dbReference type="InterPro" id="IPR006626">
    <property type="entry name" value="PbH1"/>
</dbReference>
<organism evidence="4 5">
    <name type="scientific">Massilia violaceinigra</name>
    <dbReference type="NCBI Taxonomy" id="2045208"/>
    <lineage>
        <taxon>Bacteria</taxon>
        <taxon>Pseudomonadati</taxon>
        <taxon>Pseudomonadota</taxon>
        <taxon>Betaproteobacteria</taxon>
        <taxon>Burkholderiales</taxon>
        <taxon>Oxalobacteraceae</taxon>
        <taxon>Telluria group</taxon>
        <taxon>Massilia</taxon>
    </lineage>
</organism>
<feature type="region of interest" description="Disordered" evidence="1">
    <location>
        <begin position="3574"/>
        <end position="3599"/>
    </location>
</feature>
<keyword evidence="5" id="KW-1185">Reference proteome</keyword>
<feature type="region of interest" description="Disordered" evidence="1">
    <location>
        <begin position="4186"/>
        <end position="4216"/>
    </location>
</feature>
<reference evidence="4" key="1">
    <citation type="submission" date="2017-10" db="EMBL/GenBank/DDBJ databases">
        <title>Massilia psychrophilum sp. nov., a novel purple-pigmented bacterium isolated from Tianshan glacier, Xinjiang Municipality, China.</title>
        <authorList>
            <person name="Wang H."/>
        </authorList>
    </citation>
    <scope>NUCLEOTIDE SEQUENCE [LARGE SCALE GENOMIC DNA]</scope>
    <source>
        <strain evidence="4">B2</strain>
    </source>
</reference>
<feature type="compositionally biased region" description="Polar residues" evidence="1">
    <location>
        <begin position="4534"/>
        <end position="4568"/>
    </location>
</feature>
<dbReference type="InterPro" id="IPR036844">
    <property type="entry name" value="Hint_dom_sf"/>
</dbReference>
<dbReference type="InterPro" id="IPR008638">
    <property type="entry name" value="FhaB/CdiA-like_TPS"/>
</dbReference>
<dbReference type="CDD" id="cd13442">
    <property type="entry name" value="CDI_toxin_Bp1026b-like"/>
    <property type="match status" value="1"/>
</dbReference>
<feature type="compositionally biased region" description="Low complexity" evidence="1">
    <location>
        <begin position="4200"/>
        <end position="4214"/>
    </location>
</feature>
<accession>A0A2D2DNH1</accession>
<dbReference type="CDD" id="cd00081">
    <property type="entry name" value="Hint"/>
    <property type="match status" value="1"/>
</dbReference>
<dbReference type="EMBL" id="CP024608">
    <property type="protein sequence ID" value="ATQ76538.1"/>
    <property type="molecule type" value="Genomic_DNA"/>
</dbReference>
<feature type="domain" description="Hint" evidence="2">
    <location>
        <begin position="5577"/>
        <end position="5681"/>
    </location>
</feature>
<evidence type="ECO:0000313" key="4">
    <source>
        <dbReference type="EMBL" id="ATQ76538.1"/>
    </source>
</evidence>
<dbReference type="InterPro" id="IPR011050">
    <property type="entry name" value="Pectin_lyase_fold/virulence"/>
</dbReference>
<dbReference type="InterPro" id="IPR040559">
    <property type="entry name" value="CdiA_C"/>
</dbReference>
<dbReference type="InterPro" id="IPR003587">
    <property type="entry name" value="Hint_dom_N"/>
</dbReference>
<dbReference type="InterPro" id="IPR033806">
    <property type="entry name" value="CDI_toxin_Bp1026b-like"/>
</dbReference>
<evidence type="ECO:0008006" key="6">
    <source>
        <dbReference type="Google" id="ProtNLM"/>
    </source>
</evidence>
<dbReference type="InterPro" id="IPR010069">
    <property type="entry name" value="CdiA_FHA1_rpt"/>
</dbReference>
<name>A0A2D2DNH1_9BURK</name>
<dbReference type="InterPro" id="IPR012334">
    <property type="entry name" value="Pectin_lyas_fold"/>
</dbReference>
<feature type="region of interest" description="Disordered" evidence="1">
    <location>
        <begin position="4503"/>
        <end position="4568"/>
    </location>
</feature>
<feature type="compositionally biased region" description="Low complexity" evidence="1">
    <location>
        <begin position="4511"/>
        <end position="4528"/>
    </location>
</feature>
<dbReference type="SUPFAM" id="SSF51294">
    <property type="entry name" value="Hedgehog/intein (Hint) domain"/>
    <property type="match status" value="1"/>
</dbReference>
<dbReference type="Pfam" id="PF18451">
    <property type="entry name" value="CdiA_C"/>
    <property type="match status" value="1"/>
</dbReference>
<dbReference type="KEGG" id="mass:CR152_19975"/>
<evidence type="ECO:0000259" key="3">
    <source>
        <dbReference type="SMART" id="SM00912"/>
    </source>
</evidence>
<sequence>MKSSIRHLLKSKQSTLTAADRLVQAQLDEPMEAAGRTGRPWTRTVARMMIVLQILQTALVAGPAYAQVVAAGNAPAGQKPLVDAAANGVPIVLIAPPSAAGVSHNRYDQFNVGKQGLILNNSRDTTSTQLGGIITGNMQLGTTTARIILNEVTSGNPSRLNGYIEVAGQRADLVIANPNGISCDGCGFLNTAGRATLTTGTPQYNSAGQLDSLNVQRGVITIGAGGLNASNVEQLDLLARGIVIEGEISTKNLQAVLGANKVLYGTLKATQQDGTGNAPKFAIDIADLGGMYANQIYLVATEKGLGVNSAGRVASLTENLTLSAQGDLTLKDNYSKKDVDLSSSGKVTLLGQTNADRDVRIAAAERVAINSGAMLRAEQGVLLNTRHIDNSGSLIQKSASETLVLAAERINSSGSIYSATGLTLQANSIDGKGGVLQAERTLSVSADSIAADQQQWAANDAVTVKAGEIRVSDSVLAAATDLTMNAGGALNLQGSHLTGKKAIDLRGAGVNTGAATVSAASIVVDAGKGKLDNTAGVIYATGNIDVRAAGIDNTRGKIVATDKLALHAGGGALDNTGGTVASKAAVFTDVGGIRNREGTLSTTSDLVLDGAFDNNKGKLITAGALTFAGRSLDNAGGAIQAGQAVKLTASGLIDSAAGIIQSTGSGVTIKADRFDNTKGAIAAATDIGIDAQRLLARDGEVSAGGKLAVTGATLDLGGASLASNGTLDLAASDIVATAAKLEAGQALTLKASSLSAAGASLASVNNVDVAVTGDAWLDKAAIAANGNIDLNSRNLHAQQLRVESGAGVAIKANGVNLQDASLSGARGLTLDAGNLLMQGGSAISGGKLTITGQSQQGGKLSAAGDVDIRMEKRFELTGGAILAGGDIAVRAEGIVTDKAQVGGKHIVLDAGLESMSNVQGTVVAESGGGTGTPALVVRGNGIDNNRGVLSSDAHAVFDAKSQVFDNNGGNVVVAGDMALSAGTLKNRFGSVATGSSIVMRGNDVDNTDGQLRSGKDVVIESNGQRLGNDRGLIEAQGAMTLAAAELTNIGGKLAANQTLSLTAGALNNSGGTVAAGKDLTLSVGGVINSANGSLRAGGPISISAQRLDAAGAQISSQAQIVIAAGQGIDLDKGDIKAGGSVDLSADRVQASGATIISNGAIAVTGRDSVSLAGADINANGAVAVKAGKGASLQGTQIATNAELQINAASIDAGASRLSSAGDLTLHASTGAIVLDGGHLASGARLQIDGKGIDAANATLAAKSDIALDTRGADYTADGSVHRSEAGGITVKANNIHAGGSAGQAANSGFIAKGAIALDASGLIDAANSSVSSGSNVVLNAGKGIRTAGGAVSAIGSATLSGATIDNAGGAIAANGAVKLVARDGGIDNGGGSILSRDQLTLQTRTGLDRIAGKPVAAGGATDLNNKGGSIVGVGGAVINSGSIDNSGGKIASGDNLLLDLGNSDFKGAKGSVLSEKGLTLTARQIDLSGGQLRAGKGVTMSGDSIMAKGTVISAAAGDLLIDSKGSDVGASGSDMLASGLLSLKTGAANLAQANLASGANTSIASAALDARQARIQAGGDIAIASSAAINAQDAAINAGGKLGVAATSLKGGQYSAFKDLTVVTTGGIDLGKSTLPGAQGGAFLTDAALSVKAQGVILDDGRAIGKNVTLDVGNGVLSNRGGTILATDAAANAPALKLTSNGLDSTGGSIVSNGDLIINSGSGTLENSKGTIGALRKLDIVAGNVGNAGGSVVANTALAMQVQVIDNQAGKIQAGTSLNIKAGDIDNRAGTLVGSTGIELTAGKVDSGAMALIGSNGNVTLNTKGLDNSGSQVTAGGKLAIDTGTGGAITNVKGKLTSDGSMTLASAGDLDNSGGTIAAGEGLDAQIQGALVNKAGNIVASKQIGLTVNGPVANQGGSIQAGTDILLGATKGIDNDAGKLIANGALGIDAASLTSKKGLISAGKDLEVDVKTLGGALDNQGGQIQASGKASIAATGLGNVDGIIIANQDLVLDAGKALLDNRGGIVQSAKASVVIDAGDIASQGADSAIVAAGDLTIAGGNIDSSKGLISAGKDLSLVAQGALSNAQGRITAGANATVQGKGIDNSGALLSAGKSMTVQAGSGSLVNSGGNMLAGDALTLGASSIQNVGGTLASNGDLNLVADTGGTVDNSAGTIRSAQGSVSLTGGQLRNGAVGTATPAAGGMIAAGKDVTIVANGALGNRDGSIVAANKLSIQAIGALDNNNGKLTGANALAVSANGITSVNGSMLSNGQLSANAGKGAFDNRKGVISGGGTTTLNSAGRFDNTDGKITTGANLVASTGAFDNVRGLVSAQGGASLTTAAFDGRKGEVIGQQSLSINTQGARFDGSAGRFASNGGVTLATGDAVLTGSTIAAGDSFGIQSSGPNSHLDADGIQIAVTKNITMTGADVALNGSNLQAGNTISVAGTKVGLNNAALAANTAVNVSGTDVQAAGINISTQGDISLQSSNTLDYRNAQFAAGNNAAIYGGGLVATSGAKLAAGKRLSFGMGQQAVDFSALDFTYQFGTDLLVQAMGIRTGGVAISGDNLFFDAGTGVLDNTYGTLSATGVVEFKGRGMINTGGLIAADHLVSLDSGTGAMINDGGTIASAAGKIGIAGSDLLNKGGNISAADTVDVSTIGLADNADGNIVAGGEVSLYSGTLGNVKGQVVSNKDKVTINAGTFDNNGGVVSAKTALDVTTKLEVSNKGGSLVAGTDATIIGKNGVNNTGGLIGAAQKVVLSSSAGILINQDGTIQSDKSTVEIDAAKGIWNQKGDIYGVTSVQAKTDADLLNMQGGRIASQGEVKLGSLKGKLDNADGVISSGTDLIVAAKDVNNAGGVLSGLKSAKVDADSVNNNAGVIESGVGGIAITAKTLSNDHSGTERGIVSHGDIAITGGSVKQNGGYIGADGKLTIDGTSIDNTGGSTMLALKSLSLIGSSGINNQGGNIKSAVDTTLKAPVLNNIGGTVFAHNNLVVDVAAIDNSNTNNGAFDQGLLASNTVTVNAATVGNVNGAIVALKNLKVTGTTSINNSGGQLSGEEVIIDTADFINTSGRTDATTKLTANMKKFSADGVMASTGTLRLAMDGDFTNIGTVAAENNLEIVLNNGKYTNANNGTISAAKDLSLSATELNNYGTISATNTTLDVGTFTNADTGVVNSIGTTTVKGGNTFNTGRIYGGNVVMGGAVTNEAKATIGARDMLTVNGLLINKPGANVISLGNMKLGSVVNAGARIEAGGNLELGMLKNLNCVSGGAGNGHGASDCGSYGLEGGIGFQDQTTVHAVNRVTITPKNTNNEYTLDQLSYYTDDKHYYIHPDALHDKIEDYTKKTTDTRTTIESVMTKSNAGVVTAAGNISAASAINIDSQIIAGGSIGIGGGAEVGNGVVKTPGDTVNISTQGTRQVTDSGVKYSTEVVSSGFSGHKRTYGPEQAFQDVGPTTSIDLAGVLYDSSGAAPAPVAPANTVITPAEPAKVVGALGAGVAGNLTPSSGNTAAGDAAAPKTGKVATYTTGSTTVGINVGAIKADTAVQGVAAQGVIAGGAPSVDTSVAAGGTKIGAQAAGPAGGAGPVSTDAQQQGSGGAADVTVGTSAQPVVKGQVAGNALPGSVIAGNARAAQQTAIGDLTTSFAKFAAARPVTVADKNVDAGVFGPNAKDVNGRATDPNVPNVTLTSNADWKAPTGNLFSLKPGEGAGYLVETDPLFTDKNKWTGSDYFLDQLDLDPQRTLKRYGDGFVEQRAFADQLINITGRNKLSGYENNEQAFKALMDSGVAYAKQFQLTPGVALSEQQMAQLTTDIVWLQEETVTLPDGSTTKVLVPQVYLRRPQQGDLSTGGALIAGDNVTIRNQNGSISNSGTILAGYANAKPTDMQGAVNLDAQNVTNRGTVAGDAIDIKAANDIANVGGRIAGLSNKGVDGSATDDSRVTLNAGRDILVASTMQARSVDTVGNNGTSTSSRTNIDRVATIAGGNVFIDAKGNFTARGAQVDAAANLTVLAGKNIDIAGVEEKHALFVPLGGNTMGRTGYTSGASVSNVGSNLTAGNNATIRAAGDATLSGSRVAAANDVSITGANVTISAVKDRSLVDVQTVGRKQYDRAMNDDESLSGGVVSAGNNVTISATGVATGQKDKDGKAIAHVGTGNLVLNAANVTALKGTAGLLANNDVSIQTVATRHDSLNDSYSKSGNLVKSTTTTTSTASSTQQAEGSSIAGNSVAISAGNGKDLVGNVNVIGSSVLADTNLTVTAGADINVLAATSNGTYSQATSVRQSGLSGAKNGIGLSAGSSTVKTRDDGTFATQSETGSVLGSTGGNVTLNAGKNATIAGSELIAGRLETDTTVLNGNIAISAQNIDIIPGQDQRHETRSLDTTSKSLTVAVAGTPVDTLRNLKEIKKDKSKFGRVNGTLSELADSSLTAPQVAVTFGKSQTSSSTVHDGETQSGSSITAAGDIRLTARGNGVTGADGKPLDGDITVRGSTIDGGGLVKLSAERNITVEASTDRSSDSSAATASGSTFSTAGTSLGDITRSINGGPNNGGVTLSPYNQKRGSDSGSETSTRQTASLINGNTVELVSNKGDILVQGSGIKAKGDIALTAKDGKIDIVSGQDGTVLKETHNIMQLGDLGGNGTANTVGIKRGSDTLDTRKDQENTIRSGISAGGDLAITAKDNVVVRGSDLRADGNIDITGKNVLLDPGVDEVSTRATSQSSQFGVTVALSGYAVDAANAVKQAAVAHEQKDDDKLAGIYAVKAAITVANGTGVGGGTPAANNTQAPASSQASIKATVSIGGNSNDSTTDNSALQNKGSTVNAGKSLTIVATGDGGKDADGKALNGDITARGAVLSGKDVTLDAARDITLGSARDTSANDSRNSSQNASVGVGFGLGGTQNGFTLELAAGQSRGNANGDATTNQNTSVTASNVLTIKSGNDTTLAGAQVRGDKVVANIGGDLNIVSLQDTDNYTSREKSSGGSVSICVPPFCYGSSSGSVNAAKANTDSVFAGVNQQSGIYAGAQGFDVTVKNNTDLIGGVIASAAGADKNRLTTGTLTHIDVKNAASYDSDSSSVNLSYSSGASAIQTIGSNAAGNMAGNVTPAQSGNAASTTKSAISVGTLVITDAEGQIAATGRTAEETVAATNRDTANSAGAIAKIFDLQKLQDEKEYANAVSGLVQQVSPLIETKLGDVLVGTDTTTKVAVHALVDGVLSKLAGGDFKSGAAASAATTALLEIFGDDIKKIPGLNAGDANAVTTMLAGVVGNVVASATGASPSGANAAGFISNVAATNNYLKHGDAALFKQKLDSCEAQKGGCPEDMRRKIIYEFKVISDQNDAAMQTCILHADKSCLDRLSKDIAASSELPRTLMQPEFLVFNGSDNRATNQITLAQIHIKELVKGRQTLCGSISEAACDAKFSRLKGESTVKAVTLLMLALGGGVVPEAVIAIRSGMTALVNAGRMGAIEANELRILGAVSYCQLKPDKCLAAAEAVGTIASGAPLSGVLLPNPGTLGGKGVAAVPELGAGVKTIGGGVPGTAAHAVDDLLPGVASGTKNAGIAPIIGTEVNAVRMTELEVIKQKIAPCCFAPGTLVATPTGYIVIEALKQGDQVWTRLDDNTGEVFASTVTATHIRDDQPIYRLTLKQDDAGGQTRQEALLVTPGHPFYIAGRGFVSAIDLKAGDRLTARDQSKNGATVTTLELVQQQGRTHNLTVDLGHTFFVGAFETWVHNVGPCAKCINGMCSIHTAGETKVGQINVNEPNLLVGKNAVSGLGTGSLSGPPTKIPPLSNAETTRSLIRENESAVTLSGKGYHVEQNPVVEGIKNPDYRINGVIYDNYAPATSNTRSIWTTVDGKVQSGQANNIVVNLADSKVNMKALEEQFATYPIQGLQEVIVIDAAGHITIIKGR</sequence>
<dbReference type="Gene3D" id="2.160.20.10">
    <property type="entry name" value="Single-stranded right-handed beta-helix, Pectin lyase-like"/>
    <property type="match status" value="1"/>
</dbReference>
<dbReference type="SMART" id="SM00912">
    <property type="entry name" value="Haemagg_act"/>
    <property type="match status" value="1"/>
</dbReference>
<dbReference type="SMART" id="SM00710">
    <property type="entry name" value="PbH1"/>
    <property type="match status" value="13"/>
</dbReference>
<dbReference type="GO" id="GO:0004549">
    <property type="term" value="F:tRNA-specific ribonuclease activity"/>
    <property type="evidence" value="ECO:0007669"/>
    <property type="project" value="InterPro"/>
</dbReference>
<dbReference type="SUPFAM" id="SSF51126">
    <property type="entry name" value="Pectin lyase-like"/>
    <property type="match status" value="1"/>
</dbReference>
<dbReference type="NCBIfam" id="TIGR01901">
    <property type="entry name" value="adhes_NPXG"/>
    <property type="match status" value="1"/>
</dbReference>
<protein>
    <recommendedName>
        <fullName evidence="6">Filamentous haemagglutinin FhaB/tRNA nuclease CdiA-like TPS domain-containing protein</fullName>
    </recommendedName>
</protein>
<dbReference type="Pfam" id="PF13332">
    <property type="entry name" value="Fil_haemagg_2"/>
    <property type="match status" value="5"/>
</dbReference>
<gene>
    <name evidence="4" type="ORF">CR152_19975</name>
</gene>
<dbReference type="Gene3D" id="2.170.16.10">
    <property type="entry name" value="Hedgehog/Intein (Hint) domain"/>
    <property type="match status" value="1"/>
</dbReference>
<evidence type="ECO:0000256" key="1">
    <source>
        <dbReference type="SAM" id="MobiDB-lite"/>
    </source>
</evidence>
<dbReference type="Pfam" id="PF07591">
    <property type="entry name" value="PT-HINT"/>
    <property type="match status" value="1"/>
</dbReference>
<evidence type="ECO:0000259" key="2">
    <source>
        <dbReference type="SMART" id="SM00306"/>
    </source>
</evidence>